<dbReference type="CDD" id="cd10017">
    <property type="entry name" value="B3_DNA"/>
    <property type="match status" value="1"/>
</dbReference>
<protein>
    <recommendedName>
        <fullName evidence="7">TF-B3 domain-containing protein</fullName>
    </recommendedName>
</protein>
<dbReference type="Pfam" id="PF02362">
    <property type="entry name" value="B3"/>
    <property type="match status" value="1"/>
</dbReference>
<dbReference type="SMART" id="SM01019">
    <property type="entry name" value="B3"/>
    <property type="match status" value="1"/>
</dbReference>
<keyword evidence="2" id="KW-0805">Transcription regulation</keyword>
<dbReference type="Gene3D" id="2.40.330.10">
    <property type="entry name" value="DNA-binding pseudobarrel domain"/>
    <property type="match status" value="1"/>
</dbReference>
<evidence type="ECO:0000259" key="7">
    <source>
        <dbReference type="PROSITE" id="PS50863"/>
    </source>
</evidence>
<dbReference type="Proteomes" id="UP001428341">
    <property type="component" value="Unassembled WGS sequence"/>
</dbReference>
<evidence type="ECO:0000256" key="2">
    <source>
        <dbReference type="ARBA" id="ARBA00023015"/>
    </source>
</evidence>
<dbReference type="AlphaFoldDB" id="A0AAP0QAK7"/>
<evidence type="ECO:0000256" key="1">
    <source>
        <dbReference type="ARBA" id="ARBA00004123"/>
    </source>
</evidence>
<keyword evidence="9" id="KW-1185">Reference proteome</keyword>
<keyword evidence="5" id="KW-0539">Nucleus</keyword>
<dbReference type="InterPro" id="IPR050655">
    <property type="entry name" value="Plant_B3_domain"/>
</dbReference>
<evidence type="ECO:0000313" key="8">
    <source>
        <dbReference type="EMBL" id="KAK9176868.1"/>
    </source>
</evidence>
<comment type="subcellular location">
    <subcellularLocation>
        <location evidence="1">Nucleus</location>
    </subcellularLocation>
</comment>
<proteinExistence type="predicted"/>
<dbReference type="InterPro" id="IPR003340">
    <property type="entry name" value="B3_DNA-bd"/>
</dbReference>
<keyword evidence="3" id="KW-0238">DNA-binding</keyword>
<dbReference type="GO" id="GO:0003677">
    <property type="term" value="F:DNA binding"/>
    <property type="evidence" value="ECO:0007669"/>
    <property type="project" value="UniProtKB-KW"/>
</dbReference>
<comment type="caution">
    <text evidence="8">The sequence shown here is derived from an EMBL/GenBank/DDBJ whole genome shotgun (WGS) entry which is preliminary data.</text>
</comment>
<evidence type="ECO:0000256" key="4">
    <source>
        <dbReference type="ARBA" id="ARBA00023163"/>
    </source>
</evidence>
<feature type="region of interest" description="Disordered" evidence="6">
    <location>
        <begin position="160"/>
        <end position="180"/>
    </location>
</feature>
<reference evidence="8 9" key="1">
    <citation type="submission" date="2024-05" db="EMBL/GenBank/DDBJ databases">
        <title>Haplotype-resolved chromosome-level genome assembly of Huyou (Citrus changshanensis).</title>
        <authorList>
            <person name="Miao C."/>
            <person name="Chen W."/>
            <person name="Wu Y."/>
            <person name="Wang L."/>
            <person name="Zhao S."/>
            <person name="Grierson D."/>
            <person name="Xu C."/>
            <person name="Chen K."/>
        </authorList>
    </citation>
    <scope>NUCLEOTIDE SEQUENCE [LARGE SCALE GENOMIC DNA]</scope>
    <source>
        <strain evidence="8">01-14</strain>
        <tissue evidence="8">Leaf</tissue>
    </source>
</reference>
<sequence length="180" mass="20258">MEKKWENQGHAAPCFYHVILDGKVPQIPQEFLKHISKESSDKATLTVQGSARSWTVKLGETGIGVFLQDGWLKFLRDNSLGDSEFLLFTYDGNMCFSVQIFNKNGCERIVAASDQIRMNQEFAGFANGTGKDLPSQKSNKPKSMRKKMNLNCMIKSGFNVQASQTRENQDGRPKMKKPAM</sequence>
<dbReference type="PANTHER" id="PTHR31920:SF122">
    <property type="entry name" value="B3 DOMAIN-CONTAINING PROTEIN REM23"/>
    <property type="match status" value="1"/>
</dbReference>
<keyword evidence="4" id="KW-0804">Transcription</keyword>
<organism evidence="8 9">
    <name type="scientific">Citrus x changshan-huyou</name>
    <dbReference type="NCBI Taxonomy" id="2935761"/>
    <lineage>
        <taxon>Eukaryota</taxon>
        <taxon>Viridiplantae</taxon>
        <taxon>Streptophyta</taxon>
        <taxon>Embryophyta</taxon>
        <taxon>Tracheophyta</taxon>
        <taxon>Spermatophyta</taxon>
        <taxon>Magnoliopsida</taxon>
        <taxon>eudicotyledons</taxon>
        <taxon>Gunneridae</taxon>
        <taxon>Pentapetalae</taxon>
        <taxon>rosids</taxon>
        <taxon>malvids</taxon>
        <taxon>Sapindales</taxon>
        <taxon>Rutaceae</taxon>
        <taxon>Aurantioideae</taxon>
        <taxon>Citrus</taxon>
    </lineage>
</organism>
<name>A0AAP0QAK7_9ROSI</name>
<evidence type="ECO:0000256" key="3">
    <source>
        <dbReference type="ARBA" id="ARBA00023125"/>
    </source>
</evidence>
<dbReference type="PANTHER" id="PTHR31920">
    <property type="entry name" value="B3 DOMAIN-CONTAINING"/>
    <property type="match status" value="1"/>
</dbReference>
<accession>A0AAP0QAK7</accession>
<evidence type="ECO:0000313" key="9">
    <source>
        <dbReference type="Proteomes" id="UP001428341"/>
    </source>
</evidence>
<feature type="domain" description="TF-B3" evidence="7">
    <location>
        <begin position="27"/>
        <end position="104"/>
    </location>
</feature>
<evidence type="ECO:0000256" key="6">
    <source>
        <dbReference type="SAM" id="MobiDB-lite"/>
    </source>
</evidence>
<dbReference type="PROSITE" id="PS50863">
    <property type="entry name" value="B3"/>
    <property type="match status" value="1"/>
</dbReference>
<evidence type="ECO:0000256" key="5">
    <source>
        <dbReference type="ARBA" id="ARBA00023242"/>
    </source>
</evidence>
<dbReference type="GO" id="GO:0005634">
    <property type="term" value="C:nucleus"/>
    <property type="evidence" value="ECO:0007669"/>
    <property type="project" value="UniProtKB-SubCell"/>
</dbReference>
<dbReference type="InterPro" id="IPR015300">
    <property type="entry name" value="DNA-bd_pseudobarrel_sf"/>
</dbReference>
<gene>
    <name evidence="8" type="ORF">WN944_028887</name>
</gene>
<dbReference type="EMBL" id="JBCGBO010000025">
    <property type="protein sequence ID" value="KAK9176868.1"/>
    <property type="molecule type" value="Genomic_DNA"/>
</dbReference>
<dbReference type="SUPFAM" id="SSF101936">
    <property type="entry name" value="DNA-binding pseudobarrel domain"/>
    <property type="match status" value="1"/>
</dbReference>